<dbReference type="EMBL" id="JBHUHR010000043">
    <property type="protein sequence ID" value="MFD2036449.1"/>
    <property type="molecule type" value="Genomic_DNA"/>
</dbReference>
<protein>
    <submittedName>
        <fullName evidence="2">Uncharacterized protein</fullName>
    </submittedName>
</protein>
<sequence>MKNITVILSIVGLLFTITPPFLVFSGIIPPATSKTLMLIGTVVWFTTAPFWLNKKSENTEI</sequence>
<feature type="transmembrane region" description="Helical" evidence="1">
    <location>
        <begin position="35"/>
        <end position="52"/>
    </location>
</feature>
<name>A0ABW4VQG8_9BACT</name>
<reference evidence="3" key="1">
    <citation type="journal article" date="2019" name="Int. J. Syst. Evol. Microbiol.">
        <title>The Global Catalogue of Microorganisms (GCM) 10K type strain sequencing project: providing services to taxonomists for standard genome sequencing and annotation.</title>
        <authorList>
            <consortium name="The Broad Institute Genomics Platform"/>
            <consortium name="The Broad Institute Genome Sequencing Center for Infectious Disease"/>
            <person name="Wu L."/>
            <person name="Ma J."/>
        </authorList>
    </citation>
    <scope>NUCLEOTIDE SEQUENCE [LARGE SCALE GENOMIC DNA]</scope>
    <source>
        <strain evidence="3">CGMCC 1.15180</strain>
    </source>
</reference>
<keyword evidence="1" id="KW-0472">Membrane</keyword>
<keyword evidence="3" id="KW-1185">Reference proteome</keyword>
<accession>A0ABW4VQG8</accession>
<dbReference type="RefSeq" id="WP_376887486.1">
    <property type="nucleotide sequence ID" value="NZ_JBHUHR010000043.1"/>
</dbReference>
<gene>
    <name evidence="2" type="ORF">ACFSKL_16710</name>
</gene>
<evidence type="ECO:0000256" key="1">
    <source>
        <dbReference type="SAM" id="Phobius"/>
    </source>
</evidence>
<evidence type="ECO:0000313" key="3">
    <source>
        <dbReference type="Proteomes" id="UP001597361"/>
    </source>
</evidence>
<evidence type="ECO:0000313" key="2">
    <source>
        <dbReference type="EMBL" id="MFD2036449.1"/>
    </source>
</evidence>
<keyword evidence="1" id="KW-0812">Transmembrane</keyword>
<proteinExistence type="predicted"/>
<keyword evidence="1" id="KW-1133">Transmembrane helix</keyword>
<organism evidence="2 3">
    <name type="scientific">Belliella marina</name>
    <dbReference type="NCBI Taxonomy" id="1644146"/>
    <lineage>
        <taxon>Bacteria</taxon>
        <taxon>Pseudomonadati</taxon>
        <taxon>Bacteroidota</taxon>
        <taxon>Cytophagia</taxon>
        <taxon>Cytophagales</taxon>
        <taxon>Cyclobacteriaceae</taxon>
        <taxon>Belliella</taxon>
    </lineage>
</organism>
<comment type="caution">
    <text evidence="2">The sequence shown here is derived from an EMBL/GenBank/DDBJ whole genome shotgun (WGS) entry which is preliminary data.</text>
</comment>
<dbReference type="Proteomes" id="UP001597361">
    <property type="component" value="Unassembled WGS sequence"/>
</dbReference>